<evidence type="ECO:0000259" key="1">
    <source>
        <dbReference type="Pfam" id="PF03050"/>
    </source>
</evidence>
<organism evidence="3 4">
    <name type="scientific">Mesobacillus persicus</name>
    <dbReference type="NCBI Taxonomy" id="930146"/>
    <lineage>
        <taxon>Bacteria</taxon>
        <taxon>Bacillati</taxon>
        <taxon>Bacillota</taxon>
        <taxon>Bacilli</taxon>
        <taxon>Bacillales</taxon>
        <taxon>Bacillaceae</taxon>
        <taxon>Mesobacillus</taxon>
    </lineage>
</organism>
<sequence>MAFLEDGRLEIDNNRSERAIKPVVIGRKAWLFSNTPNGAKASAIIYSIVETAIANGLNPYYYLRYLFEQLPNMDLTDNDNLDRILPWSTTIPVSCISFKKLTK</sequence>
<keyword evidence="4" id="KW-1185">Reference proteome</keyword>
<proteinExistence type="predicted"/>
<dbReference type="InterPro" id="IPR004291">
    <property type="entry name" value="Transposase_IS66_central"/>
</dbReference>
<dbReference type="AlphaFoldDB" id="A0A1H8ILG3"/>
<dbReference type="EMBL" id="FOBW01000017">
    <property type="protein sequence ID" value="SEN69189.1"/>
    <property type="molecule type" value="Genomic_DNA"/>
</dbReference>
<reference evidence="4" key="1">
    <citation type="submission" date="2016-10" db="EMBL/GenBank/DDBJ databases">
        <authorList>
            <person name="Varghese N."/>
            <person name="Submissions S."/>
        </authorList>
    </citation>
    <scope>NUCLEOTIDE SEQUENCE [LARGE SCALE GENOMIC DNA]</scope>
    <source>
        <strain evidence="4">B48,IBRC-M 10115,DSM 25386,CECT 8001</strain>
    </source>
</reference>
<dbReference type="PANTHER" id="PTHR33678">
    <property type="entry name" value="BLL1576 PROTEIN"/>
    <property type="match status" value="1"/>
</dbReference>
<gene>
    <name evidence="3" type="ORF">SAMN05192533_11788</name>
</gene>
<evidence type="ECO:0000313" key="3">
    <source>
        <dbReference type="EMBL" id="SEN69189.1"/>
    </source>
</evidence>
<evidence type="ECO:0000313" key="4">
    <source>
        <dbReference type="Proteomes" id="UP000198553"/>
    </source>
</evidence>
<evidence type="ECO:0000259" key="2">
    <source>
        <dbReference type="Pfam" id="PF13817"/>
    </source>
</evidence>
<accession>A0A1H8ILG3</accession>
<protein>
    <submittedName>
        <fullName evidence="3">IS66 C-terminal element</fullName>
    </submittedName>
</protein>
<dbReference type="Pfam" id="PF03050">
    <property type="entry name" value="DDE_Tnp_IS66"/>
    <property type="match status" value="1"/>
</dbReference>
<dbReference type="STRING" id="930146.SAMN05192533_11788"/>
<dbReference type="PANTHER" id="PTHR33678:SF1">
    <property type="entry name" value="BLL1576 PROTEIN"/>
    <property type="match status" value="1"/>
</dbReference>
<feature type="domain" description="Transposase IS66 C-terminal" evidence="2">
    <location>
        <begin position="47"/>
        <end position="87"/>
    </location>
</feature>
<dbReference type="Pfam" id="PF13817">
    <property type="entry name" value="DDE_Tnp_IS66_C"/>
    <property type="match status" value="1"/>
</dbReference>
<dbReference type="Proteomes" id="UP000198553">
    <property type="component" value="Unassembled WGS sequence"/>
</dbReference>
<name>A0A1H8ILG3_9BACI</name>
<feature type="domain" description="Transposase IS66 central" evidence="1">
    <location>
        <begin position="2"/>
        <end position="40"/>
    </location>
</feature>
<dbReference type="InterPro" id="IPR052344">
    <property type="entry name" value="Transposase-related"/>
</dbReference>
<dbReference type="InterPro" id="IPR039552">
    <property type="entry name" value="IS66_C"/>
</dbReference>